<dbReference type="EMBL" id="NCKV01030890">
    <property type="protein sequence ID" value="RWS19048.1"/>
    <property type="molecule type" value="Genomic_DNA"/>
</dbReference>
<dbReference type="InterPro" id="IPR000276">
    <property type="entry name" value="GPCR_Rhodpsn"/>
</dbReference>
<comment type="subcellular location">
    <subcellularLocation>
        <location evidence="1">Membrane</location>
        <topology evidence="1">Multi-pass membrane protein</topology>
    </subcellularLocation>
</comment>
<evidence type="ECO:0000256" key="7">
    <source>
        <dbReference type="ARBA" id="ARBA00023170"/>
    </source>
</evidence>
<reference evidence="11 12" key="1">
    <citation type="journal article" date="2018" name="Gigascience">
        <title>Genomes of trombidid mites reveal novel predicted allergens and laterally-transferred genes associated with secondary metabolism.</title>
        <authorList>
            <person name="Dong X."/>
            <person name="Chaisiri K."/>
            <person name="Xia D."/>
            <person name="Armstrong S.D."/>
            <person name="Fang Y."/>
            <person name="Donnelly M.J."/>
            <person name="Kadowaki T."/>
            <person name="McGarry J.W."/>
            <person name="Darby A.C."/>
            <person name="Makepeace B.L."/>
        </authorList>
    </citation>
    <scope>NUCLEOTIDE SEQUENCE [LARGE SCALE GENOMIC DNA]</scope>
    <source>
        <strain evidence="11">UoL-UT</strain>
    </source>
</reference>
<evidence type="ECO:0000313" key="12">
    <source>
        <dbReference type="Proteomes" id="UP000288716"/>
    </source>
</evidence>
<dbReference type="VEuPathDB" id="VectorBase:LDEU012992"/>
<dbReference type="STRING" id="299467.A0A443RV86"/>
<protein>
    <submittedName>
        <fullName evidence="11">Putative G-protein coupled receptor 83-like protein</fullName>
    </submittedName>
</protein>
<sequence length="243" mass="27224">MSVTNAKDGYLEVDSSNDTIRDVLILFLYFCTALFAIITNGLVYKIVMNNKQMQTKTNLLIASMAVSDILAGITIPAQWLFCSHALLFSIVGEIVCGIFKSLQVITYFVSTLTMVAIAIHRIWATFHRSGFGIVQIRFPVKAAIISTWVFAVVTVAMTSVSIKIYKYFTPEAIISCGVIFEFDEPFKSRVVRKLRVMFTLLGQFLVPLLLTALLYAIIIILVFCCRKIVGKSKKKTILMLVTH</sequence>
<dbReference type="PANTHER" id="PTHR45695:SF9">
    <property type="entry name" value="LEUCOKININ RECEPTOR"/>
    <property type="match status" value="1"/>
</dbReference>
<evidence type="ECO:0000256" key="5">
    <source>
        <dbReference type="ARBA" id="ARBA00023040"/>
    </source>
</evidence>
<dbReference type="GO" id="GO:0004930">
    <property type="term" value="F:G protein-coupled receptor activity"/>
    <property type="evidence" value="ECO:0007669"/>
    <property type="project" value="UniProtKB-KW"/>
</dbReference>
<keyword evidence="3 9" id="KW-0812">Transmembrane</keyword>
<evidence type="ECO:0000256" key="9">
    <source>
        <dbReference type="SAM" id="Phobius"/>
    </source>
</evidence>
<dbReference type="OrthoDB" id="6503097at2759"/>
<feature type="transmembrane region" description="Helical" evidence="9">
    <location>
        <begin position="101"/>
        <end position="119"/>
    </location>
</feature>
<dbReference type="InterPro" id="IPR017452">
    <property type="entry name" value="GPCR_Rhodpsn_7TM"/>
</dbReference>
<keyword evidence="6 9" id="KW-0472">Membrane</keyword>
<dbReference type="Pfam" id="PF00001">
    <property type="entry name" value="7tm_1"/>
    <property type="match status" value="1"/>
</dbReference>
<feature type="transmembrane region" description="Helical" evidence="9">
    <location>
        <begin position="204"/>
        <end position="225"/>
    </location>
</feature>
<keyword evidence="7 11" id="KW-0675">Receptor</keyword>
<dbReference type="PROSITE" id="PS50262">
    <property type="entry name" value="G_PROTEIN_RECEP_F1_2"/>
    <property type="match status" value="1"/>
</dbReference>
<dbReference type="GO" id="GO:0005886">
    <property type="term" value="C:plasma membrane"/>
    <property type="evidence" value="ECO:0007669"/>
    <property type="project" value="TreeGrafter"/>
</dbReference>
<feature type="transmembrane region" description="Helical" evidence="9">
    <location>
        <begin position="23"/>
        <end position="47"/>
    </location>
</feature>
<evidence type="ECO:0000256" key="4">
    <source>
        <dbReference type="ARBA" id="ARBA00022989"/>
    </source>
</evidence>
<evidence type="ECO:0000256" key="6">
    <source>
        <dbReference type="ARBA" id="ARBA00023136"/>
    </source>
</evidence>
<comment type="similarity">
    <text evidence="2">Belongs to the G-protein coupled receptor 1 family.</text>
</comment>
<dbReference type="PANTHER" id="PTHR45695">
    <property type="entry name" value="LEUCOKININ RECEPTOR-RELATED"/>
    <property type="match status" value="1"/>
</dbReference>
<keyword evidence="8" id="KW-0807">Transducer</keyword>
<accession>A0A443RV86</accession>
<dbReference type="AlphaFoldDB" id="A0A443RV86"/>
<name>A0A443RV86_9ACAR</name>
<keyword evidence="12" id="KW-1185">Reference proteome</keyword>
<gene>
    <name evidence="11" type="ORF">B4U80_14512</name>
</gene>
<evidence type="ECO:0000256" key="1">
    <source>
        <dbReference type="ARBA" id="ARBA00004141"/>
    </source>
</evidence>
<keyword evidence="4 9" id="KW-1133">Transmembrane helix</keyword>
<dbReference type="CDD" id="cd00637">
    <property type="entry name" value="7tm_classA_rhodopsin-like"/>
    <property type="match status" value="1"/>
</dbReference>
<evidence type="ECO:0000259" key="10">
    <source>
        <dbReference type="PROSITE" id="PS50262"/>
    </source>
</evidence>
<evidence type="ECO:0000313" key="11">
    <source>
        <dbReference type="EMBL" id="RWS19048.1"/>
    </source>
</evidence>
<organism evidence="11 12">
    <name type="scientific">Leptotrombidium deliense</name>
    <dbReference type="NCBI Taxonomy" id="299467"/>
    <lineage>
        <taxon>Eukaryota</taxon>
        <taxon>Metazoa</taxon>
        <taxon>Ecdysozoa</taxon>
        <taxon>Arthropoda</taxon>
        <taxon>Chelicerata</taxon>
        <taxon>Arachnida</taxon>
        <taxon>Acari</taxon>
        <taxon>Acariformes</taxon>
        <taxon>Trombidiformes</taxon>
        <taxon>Prostigmata</taxon>
        <taxon>Anystina</taxon>
        <taxon>Parasitengona</taxon>
        <taxon>Trombiculoidea</taxon>
        <taxon>Trombiculidae</taxon>
        <taxon>Leptotrombidium</taxon>
    </lineage>
</organism>
<dbReference type="PRINTS" id="PR00237">
    <property type="entry name" value="GPCRRHODOPSN"/>
</dbReference>
<dbReference type="Proteomes" id="UP000288716">
    <property type="component" value="Unassembled WGS sequence"/>
</dbReference>
<evidence type="ECO:0000256" key="2">
    <source>
        <dbReference type="ARBA" id="ARBA00010663"/>
    </source>
</evidence>
<comment type="caution">
    <text evidence="11">The sequence shown here is derived from an EMBL/GenBank/DDBJ whole genome shotgun (WGS) entry which is preliminary data.</text>
</comment>
<feature type="transmembrane region" description="Helical" evidence="9">
    <location>
        <begin position="140"/>
        <end position="162"/>
    </location>
</feature>
<feature type="transmembrane region" description="Helical" evidence="9">
    <location>
        <begin position="59"/>
        <end position="81"/>
    </location>
</feature>
<dbReference type="Gene3D" id="1.20.1070.10">
    <property type="entry name" value="Rhodopsin 7-helix transmembrane proteins"/>
    <property type="match status" value="1"/>
</dbReference>
<evidence type="ECO:0000256" key="3">
    <source>
        <dbReference type="ARBA" id="ARBA00022692"/>
    </source>
</evidence>
<proteinExistence type="inferred from homology"/>
<keyword evidence="5" id="KW-0297">G-protein coupled receptor</keyword>
<dbReference type="SUPFAM" id="SSF81321">
    <property type="entry name" value="Family A G protein-coupled receptor-like"/>
    <property type="match status" value="1"/>
</dbReference>
<feature type="domain" description="G-protein coupled receptors family 1 profile" evidence="10">
    <location>
        <begin position="39"/>
        <end position="243"/>
    </location>
</feature>
<evidence type="ECO:0000256" key="8">
    <source>
        <dbReference type="ARBA" id="ARBA00023224"/>
    </source>
</evidence>